<gene>
    <name evidence="2" type="ORF">HUG15_09445</name>
</gene>
<reference evidence="2 3" key="1">
    <citation type="submission" date="2020-06" db="EMBL/GenBank/DDBJ databases">
        <title>Genomic analysis of Salicibibacter sp. NKC5-3.</title>
        <authorList>
            <person name="Oh Y.J."/>
        </authorList>
    </citation>
    <scope>NUCLEOTIDE SEQUENCE [LARGE SCALE GENOMIC DNA]</scope>
    <source>
        <strain evidence="2 3">NKC5-3</strain>
    </source>
</reference>
<evidence type="ECO:0000259" key="1">
    <source>
        <dbReference type="Pfam" id="PF07883"/>
    </source>
</evidence>
<name>A0A7T7CBB5_9BACI</name>
<dbReference type="InterPro" id="IPR014710">
    <property type="entry name" value="RmlC-like_jellyroll"/>
</dbReference>
<dbReference type="SUPFAM" id="SSF51182">
    <property type="entry name" value="RmlC-like cupins"/>
    <property type="match status" value="1"/>
</dbReference>
<evidence type="ECO:0000313" key="3">
    <source>
        <dbReference type="Proteomes" id="UP000595823"/>
    </source>
</evidence>
<dbReference type="KEGG" id="scia:HUG15_09445"/>
<protein>
    <submittedName>
        <fullName evidence="2">Cupin domain-containing protein</fullName>
    </submittedName>
</protein>
<proteinExistence type="predicted"/>
<evidence type="ECO:0000313" key="2">
    <source>
        <dbReference type="EMBL" id="QQK75767.1"/>
    </source>
</evidence>
<dbReference type="EMBL" id="CP054705">
    <property type="protein sequence ID" value="QQK75767.1"/>
    <property type="molecule type" value="Genomic_DNA"/>
</dbReference>
<keyword evidence="3" id="KW-1185">Reference proteome</keyword>
<sequence>MDETKNIIVSKNNESYLPDAASKGAASRWLESKDLRMRVVVYPSGYEADHVCYQGHAFYIDSGNIKIKIGEEITEWNEGDGFIIPDEIPHVVFNPNQEEAKVIVVDHHG</sequence>
<dbReference type="Pfam" id="PF07883">
    <property type="entry name" value="Cupin_2"/>
    <property type="match status" value="1"/>
</dbReference>
<dbReference type="Gene3D" id="2.60.120.10">
    <property type="entry name" value="Jelly Rolls"/>
    <property type="match status" value="1"/>
</dbReference>
<dbReference type="InterPro" id="IPR011051">
    <property type="entry name" value="RmlC_Cupin_sf"/>
</dbReference>
<accession>A0A7T7CBB5</accession>
<dbReference type="InterPro" id="IPR013096">
    <property type="entry name" value="Cupin_2"/>
</dbReference>
<dbReference type="AlphaFoldDB" id="A0A7T7CBB5"/>
<dbReference type="RefSeq" id="WP_200128401.1">
    <property type="nucleotide sequence ID" value="NZ_CP054705.1"/>
</dbReference>
<dbReference type="CDD" id="cd02209">
    <property type="entry name" value="cupin_XRE_C"/>
    <property type="match status" value="1"/>
</dbReference>
<dbReference type="Proteomes" id="UP000595823">
    <property type="component" value="Chromosome"/>
</dbReference>
<organism evidence="2 3">
    <name type="scientific">Salicibibacter cibarius</name>
    <dbReference type="NCBI Taxonomy" id="2743000"/>
    <lineage>
        <taxon>Bacteria</taxon>
        <taxon>Bacillati</taxon>
        <taxon>Bacillota</taxon>
        <taxon>Bacilli</taxon>
        <taxon>Bacillales</taxon>
        <taxon>Bacillaceae</taxon>
        <taxon>Salicibibacter</taxon>
    </lineage>
</organism>
<feature type="domain" description="Cupin type-2" evidence="1">
    <location>
        <begin position="42"/>
        <end position="105"/>
    </location>
</feature>